<gene>
    <name evidence="3" type="ORF">ACFO5X_25510</name>
</gene>
<evidence type="ECO:0000313" key="3">
    <source>
        <dbReference type="EMBL" id="MFC4671932.1"/>
    </source>
</evidence>
<comment type="caution">
    <text evidence="3">The sequence shown here is derived from an EMBL/GenBank/DDBJ whole genome shotgun (WGS) entry which is preliminary data.</text>
</comment>
<dbReference type="PANTHER" id="PTHR42943">
    <property type="entry name" value="GLUTATHIONE S-TRANSFERASE KAPPA"/>
    <property type="match status" value="1"/>
</dbReference>
<proteinExistence type="inferred from homology"/>
<comment type="catalytic activity">
    <reaction evidence="1">
        <text>2-hydroxychromene-2-carboxylate = (3E)-4-(2-hydroxyphenyl)-2-oxobut-3-enoate</text>
        <dbReference type="Rhea" id="RHEA:27401"/>
        <dbReference type="ChEBI" id="CHEBI:59350"/>
        <dbReference type="ChEBI" id="CHEBI:59353"/>
        <dbReference type="EC" id="5.99.1.4"/>
    </reaction>
</comment>
<reference evidence="4" key="1">
    <citation type="journal article" date="2019" name="Int. J. Syst. Evol. Microbiol.">
        <title>The Global Catalogue of Microorganisms (GCM) 10K type strain sequencing project: providing services to taxonomists for standard genome sequencing and annotation.</title>
        <authorList>
            <consortium name="The Broad Institute Genomics Platform"/>
            <consortium name="The Broad Institute Genome Sequencing Center for Infectious Disease"/>
            <person name="Wu L."/>
            <person name="Ma J."/>
        </authorList>
    </citation>
    <scope>NUCLEOTIDE SEQUENCE [LARGE SCALE GENOMIC DNA]</scope>
    <source>
        <strain evidence="4">CGMCC 4.7283</strain>
    </source>
</reference>
<evidence type="ECO:0000259" key="2">
    <source>
        <dbReference type="Pfam" id="PF01323"/>
    </source>
</evidence>
<dbReference type="EC" id="5.99.1.4" evidence="1"/>
<dbReference type="SUPFAM" id="SSF52833">
    <property type="entry name" value="Thioredoxin-like"/>
    <property type="match status" value="1"/>
</dbReference>
<accession>A0ABV9KPF7</accession>
<dbReference type="InterPro" id="IPR001853">
    <property type="entry name" value="DSBA-like_thioredoxin_dom"/>
</dbReference>
<keyword evidence="1 3" id="KW-0413">Isomerase</keyword>
<dbReference type="InterPro" id="IPR014440">
    <property type="entry name" value="HCCAis_GSTk"/>
</dbReference>
<dbReference type="InterPro" id="IPR051924">
    <property type="entry name" value="GST_Kappa/NadH"/>
</dbReference>
<comment type="similarity">
    <text evidence="1">Belongs to the GST superfamily. NadH family.</text>
</comment>
<dbReference type="PANTHER" id="PTHR42943:SF2">
    <property type="entry name" value="GLUTATHIONE S-TRANSFERASE KAPPA 1"/>
    <property type="match status" value="1"/>
</dbReference>
<dbReference type="Gene3D" id="3.40.30.10">
    <property type="entry name" value="Glutaredoxin"/>
    <property type="match status" value="1"/>
</dbReference>
<dbReference type="CDD" id="cd03022">
    <property type="entry name" value="DsbA_HCCA_Iso"/>
    <property type="match status" value="1"/>
</dbReference>
<protein>
    <recommendedName>
        <fullName evidence="1">2-hydroxychromene-2-carboxylate isomerase</fullName>
        <ecNumber evidence="1">5.99.1.4</ecNumber>
    </recommendedName>
</protein>
<dbReference type="InterPro" id="IPR044087">
    <property type="entry name" value="NahD-like"/>
</dbReference>
<feature type="domain" description="DSBA-like thioredoxin" evidence="2">
    <location>
        <begin position="2"/>
        <end position="191"/>
    </location>
</feature>
<evidence type="ECO:0000313" key="4">
    <source>
        <dbReference type="Proteomes" id="UP001595973"/>
    </source>
</evidence>
<dbReference type="PIRSF" id="PIRSF006386">
    <property type="entry name" value="HCCAis_GSTk"/>
    <property type="match status" value="1"/>
</dbReference>
<dbReference type="GO" id="GO:0016853">
    <property type="term" value="F:isomerase activity"/>
    <property type="evidence" value="ECO:0007669"/>
    <property type="project" value="UniProtKB-KW"/>
</dbReference>
<dbReference type="RefSeq" id="WP_380722994.1">
    <property type="nucleotide sequence ID" value="NZ_JBHSGI010000034.1"/>
</dbReference>
<name>A0ABV9KPF7_9RHOB</name>
<dbReference type="Proteomes" id="UP001595973">
    <property type="component" value="Unassembled WGS sequence"/>
</dbReference>
<dbReference type="Pfam" id="PF01323">
    <property type="entry name" value="DSBA"/>
    <property type="match status" value="1"/>
</dbReference>
<sequence>MIDFYYDFGSPNACLVHRVLPALAARHGTGVAWRPVLLGGVFKATNNQSPITAFAGVTGKNAYQALEMRRFIERHGLLFRMNPHFPVNTLLMMRGAVFAAGKDWEAAYIDAMFDAMWVAGERMDDPPTVMRVLQTAGLPAEEIAAATQEAGVKQGLVAATEAAVARGVFGAPTMFLRDEMFFGKDSLSDLDWRLGQTT</sequence>
<dbReference type="EMBL" id="JBHSGI010000034">
    <property type="protein sequence ID" value="MFC4671932.1"/>
    <property type="molecule type" value="Genomic_DNA"/>
</dbReference>
<dbReference type="InterPro" id="IPR036249">
    <property type="entry name" value="Thioredoxin-like_sf"/>
</dbReference>
<organism evidence="3 4">
    <name type="scientific">Seohaeicola nanhaiensis</name>
    <dbReference type="NCBI Taxonomy" id="1387282"/>
    <lineage>
        <taxon>Bacteria</taxon>
        <taxon>Pseudomonadati</taxon>
        <taxon>Pseudomonadota</taxon>
        <taxon>Alphaproteobacteria</taxon>
        <taxon>Rhodobacterales</taxon>
        <taxon>Roseobacteraceae</taxon>
        <taxon>Seohaeicola</taxon>
    </lineage>
</organism>
<evidence type="ECO:0000256" key="1">
    <source>
        <dbReference type="PIRNR" id="PIRNR006386"/>
    </source>
</evidence>
<keyword evidence="4" id="KW-1185">Reference proteome</keyword>